<dbReference type="Pfam" id="PF01203">
    <property type="entry name" value="T2SSN"/>
    <property type="match status" value="1"/>
</dbReference>
<comment type="similarity">
    <text evidence="2">Belongs to the GSP N family.</text>
</comment>
<evidence type="ECO:0000256" key="10">
    <source>
        <dbReference type="ARBA" id="ARBA00030772"/>
    </source>
</evidence>
<evidence type="ECO:0000256" key="6">
    <source>
        <dbReference type="ARBA" id="ARBA00022519"/>
    </source>
</evidence>
<dbReference type="GO" id="GO:0015627">
    <property type="term" value="C:type II protein secretion system complex"/>
    <property type="evidence" value="ECO:0007669"/>
    <property type="project" value="InterPro"/>
</dbReference>
<accession>A0A4U1BA20</accession>
<feature type="transmembrane region" description="Helical" evidence="11">
    <location>
        <begin position="12"/>
        <end position="31"/>
    </location>
</feature>
<dbReference type="OrthoDB" id="6118198at2"/>
<evidence type="ECO:0000256" key="1">
    <source>
        <dbReference type="ARBA" id="ARBA00004533"/>
    </source>
</evidence>
<dbReference type="Proteomes" id="UP000305674">
    <property type="component" value="Unassembled WGS sequence"/>
</dbReference>
<keyword evidence="4" id="KW-0813">Transport</keyword>
<proteinExistence type="inferred from homology"/>
<keyword evidence="11" id="KW-1133">Transmembrane helix</keyword>
<dbReference type="InterPro" id="IPR022792">
    <property type="entry name" value="T2SS_protein-GspN"/>
</dbReference>
<dbReference type="PROSITE" id="PS01142">
    <property type="entry name" value="T2SP_N"/>
    <property type="match status" value="1"/>
</dbReference>
<evidence type="ECO:0000256" key="8">
    <source>
        <dbReference type="ARBA" id="ARBA00022927"/>
    </source>
</evidence>
<gene>
    <name evidence="12" type="ORF">FCL40_15680</name>
</gene>
<sequence>MRFLKYGLGALVLYLVFLVVTVPVGLVWQWVPKPQGVQLQGLDGTLWSGRADRLTVAGRRLESLTWEVDPWSLLGGRVEAVVAVAGDVQGRGTVSYGLSGLALQGVRLESPIGTLVGNRRLPFRTKVTGEVQLNLAEGSQGQPWCDRLSGRILVQQLDVNNQYGAFPLGNLAGTLSCSQGNLKLTMTERDNRIGVAGTALLKGNMEVQLDASIRATVDQPEAMANSLDFLGQPDASGAYPLRYSGRLPGF</sequence>
<dbReference type="GO" id="GO:0005886">
    <property type="term" value="C:plasma membrane"/>
    <property type="evidence" value="ECO:0007669"/>
    <property type="project" value="UniProtKB-SubCell"/>
</dbReference>
<reference evidence="12 13" key="1">
    <citation type="submission" date="2019-04" db="EMBL/GenBank/DDBJ databases">
        <authorList>
            <person name="Hwang J.C."/>
        </authorList>
    </citation>
    <scope>NUCLEOTIDE SEQUENCE [LARGE SCALE GENOMIC DNA]</scope>
    <source>
        <strain evidence="12 13">IMCC35001</strain>
    </source>
</reference>
<dbReference type="RefSeq" id="WP_136854240.1">
    <property type="nucleotide sequence ID" value="NZ_SWCI01000013.1"/>
</dbReference>
<keyword evidence="13" id="KW-1185">Reference proteome</keyword>
<keyword evidence="8" id="KW-0653">Protein transport</keyword>
<protein>
    <recommendedName>
        <fullName evidence="3">Type II secretion system protein N</fullName>
    </recommendedName>
    <alternativeName>
        <fullName evidence="10">General secretion pathway protein N</fullName>
    </alternativeName>
</protein>
<evidence type="ECO:0000256" key="9">
    <source>
        <dbReference type="ARBA" id="ARBA00023136"/>
    </source>
</evidence>
<dbReference type="GO" id="GO:0015628">
    <property type="term" value="P:protein secretion by the type II secretion system"/>
    <property type="evidence" value="ECO:0007669"/>
    <property type="project" value="InterPro"/>
</dbReference>
<dbReference type="EMBL" id="SWCI01000013">
    <property type="protein sequence ID" value="TKB47649.1"/>
    <property type="molecule type" value="Genomic_DNA"/>
</dbReference>
<name>A0A4U1BA20_9GAMM</name>
<evidence type="ECO:0000313" key="12">
    <source>
        <dbReference type="EMBL" id="TKB47649.1"/>
    </source>
</evidence>
<evidence type="ECO:0000256" key="11">
    <source>
        <dbReference type="SAM" id="Phobius"/>
    </source>
</evidence>
<organism evidence="12 13">
    <name type="scientific">Ferrimonas sediminicola</name>
    <dbReference type="NCBI Taxonomy" id="2569538"/>
    <lineage>
        <taxon>Bacteria</taxon>
        <taxon>Pseudomonadati</taxon>
        <taxon>Pseudomonadota</taxon>
        <taxon>Gammaproteobacteria</taxon>
        <taxon>Alteromonadales</taxon>
        <taxon>Ferrimonadaceae</taxon>
        <taxon>Ferrimonas</taxon>
    </lineage>
</organism>
<dbReference type="InterPro" id="IPR000645">
    <property type="entry name" value="T2SS_GspN_CS"/>
</dbReference>
<evidence type="ECO:0000313" key="13">
    <source>
        <dbReference type="Proteomes" id="UP000305674"/>
    </source>
</evidence>
<evidence type="ECO:0000256" key="4">
    <source>
        <dbReference type="ARBA" id="ARBA00022448"/>
    </source>
</evidence>
<evidence type="ECO:0000256" key="5">
    <source>
        <dbReference type="ARBA" id="ARBA00022475"/>
    </source>
</evidence>
<evidence type="ECO:0000256" key="2">
    <source>
        <dbReference type="ARBA" id="ARBA00007208"/>
    </source>
</evidence>
<keyword evidence="9 11" id="KW-0472">Membrane</keyword>
<comment type="caution">
    <text evidence="12">The sequence shown here is derived from an EMBL/GenBank/DDBJ whole genome shotgun (WGS) entry which is preliminary data.</text>
</comment>
<dbReference type="AlphaFoldDB" id="A0A4U1BA20"/>
<keyword evidence="7 11" id="KW-0812">Transmembrane</keyword>
<evidence type="ECO:0000256" key="7">
    <source>
        <dbReference type="ARBA" id="ARBA00022692"/>
    </source>
</evidence>
<evidence type="ECO:0000256" key="3">
    <source>
        <dbReference type="ARBA" id="ARBA00021563"/>
    </source>
</evidence>
<keyword evidence="6" id="KW-0997">Cell inner membrane</keyword>
<comment type="subcellular location">
    <subcellularLocation>
        <location evidence="1">Cell inner membrane</location>
    </subcellularLocation>
</comment>
<keyword evidence="5" id="KW-1003">Cell membrane</keyword>